<evidence type="ECO:0000313" key="3">
    <source>
        <dbReference type="Proteomes" id="UP000074072"/>
    </source>
</evidence>
<organism evidence="2 3">
    <name type="scientific">Sphingomonas sanguinis</name>
    <dbReference type="NCBI Taxonomy" id="33051"/>
    <lineage>
        <taxon>Bacteria</taxon>
        <taxon>Pseudomonadati</taxon>
        <taxon>Pseudomonadota</taxon>
        <taxon>Alphaproteobacteria</taxon>
        <taxon>Sphingomonadales</taxon>
        <taxon>Sphingomonadaceae</taxon>
        <taxon>Sphingomonas</taxon>
    </lineage>
</organism>
<dbReference type="InterPro" id="IPR029068">
    <property type="entry name" value="Glyas_Bleomycin-R_OHBP_Dase"/>
</dbReference>
<dbReference type="EMBL" id="LDTE01000079">
    <property type="protein sequence ID" value="KTT97676.1"/>
    <property type="molecule type" value="Genomic_DNA"/>
</dbReference>
<gene>
    <name evidence="2" type="ORF">SB4_13005</name>
</gene>
<accession>A0A147IR35</accession>
<name>A0A147IR35_9SPHN</name>
<dbReference type="AlphaFoldDB" id="A0A147IR35"/>
<evidence type="ECO:0000313" key="2">
    <source>
        <dbReference type="EMBL" id="KTT97676.1"/>
    </source>
</evidence>
<dbReference type="Pfam" id="PF00903">
    <property type="entry name" value="Glyoxalase"/>
    <property type="match status" value="1"/>
</dbReference>
<evidence type="ECO:0000259" key="1">
    <source>
        <dbReference type="PROSITE" id="PS51819"/>
    </source>
</evidence>
<comment type="caution">
    <text evidence="2">The sequence shown here is derived from an EMBL/GenBank/DDBJ whole genome shotgun (WGS) entry which is preliminary data.</text>
</comment>
<proteinExistence type="predicted"/>
<dbReference type="PROSITE" id="PS51819">
    <property type="entry name" value="VOC"/>
    <property type="match status" value="1"/>
</dbReference>
<dbReference type="InterPro" id="IPR037523">
    <property type="entry name" value="VOC_core"/>
</dbReference>
<feature type="domain" description="VOC" evidence="1">
    <location>
        <begin position="2"/>
        <end position="112"/>
    </location>
</feature>
<dbReference type="Gene3D" id="3.10.180.10">
    <property type="entry name" value="2,3-Dihydroxybiphenyl 1,2-Dioxygenase, domain 1"/>
    <property type="match status" value="1"/>
</dbReference>
<sequence length="126" mass="14332">MRLNQVTLGATDFEASVRFYTALGLRLIVSARHEYARFELPEGEATLSIHLQSHVPSDGPVIYFEMDDVDAAAVRIVAQGYPLLSEATDRSWLWREARLVDPAGNQLCLFRAGENRRYPPWRIEGR</sequence>
<reference evidence="2 3" key="1">
    <citation type="journal article" date="2016" name="Front. Microbiol.">
        <title>Genomic Resource of Rice Seed Associated Bacteria.</title>
        <authorList>
            <person name="Midha S."/>
            <person name="Bansal K."/>
            <person name="Sharma S."/>
            <person name="Kumar N."/>
            <person name="Patil P.P."/>
            <person name="Chaudhry V."/>
            <person name="Patil P.B."/>
        </authorList>
    </citation>
    <scope>NUCLEOTIDE SEQUENCE [LARGE SCALE GENOMIC DNA]</scope>
    <source>
        <strain evidence="2 3">SB4</strain>
    </source>
</reference>
<dbReference type="PATRIC" id="fig|33051.4.peg.3430"/>
<protein>
    <recommendedName>
        <fullName evidence="1">VOC domain-containing protein</fullName>
    </recommendedName>
</protein>
<dbReference type="OrthoDB" id="9810880at2"/>
<dbReference type="SUPFAM" id="SSF54593">
    <property type="entry name" value="Glyoxalase/Bleomycin resistance protein/Dihydroxybiphenyl dioxygenase"/>
    <property type="match status" value="1"/>
</dbReference>
<dbReference type="Proteomes" id="UP000074072">
    <property type="component" value="Unassembled WGS sequence"/>
</dbReference>
<dbReference type="InterPro" id="IPR004360">
    <property type="entry name" value="Glyas_Fos-R_dOase_dom"/>
</dbReference>